<organism evidence="1">
    <name type="scientific">Tunturiibacter psychrotolerans</name>
    <dbReference type="NCBI Taxonomy" id="3069686"/>
    <lineage>
        <taxon>Bacteria</taxon>
        <taxon>Pseudomonadati</taxon>
        <taxon>Acidobacteriota</taxon>
        <taxon>Terriglobia</taxon>
        <taxon>Terriglobales</taxon>
        <taxon>Acidobacteriaceae</taxon>
        <taxon>Tunturiibacter</taxon>
    </lineage>
</organism>
<sequence length="125" mass="14571">MNSFGRDDDALLPRWKAHPFARNAGEKHFSGCSDRLCLSDCSGRFLRLKPDVFFEFMRKMYLFSNKTEKNRKKPVETEERELTKRAERLKVNCGTVLRTRMNTGDFALPNWMLITNFLCGQGEQA</sequence>
<dbReference type="AlphaFoldDB" id="A0AAU7ZSE9"/>
<dbReference type="EMBL" id="CP132942">
    <property type="protein sequence ID" value="XCB33852.1"/>
    <property type="molecule type" value="Genomic_DNA"/>
</dbReference>
<dbReference type="RefSeq" id="WP_353064696.1">
    <property type="nucleotide sequence ID" value="NZ_CP132942.1"/>
</dbReference>
<reference evidence="1" key="1">
    <citation type="submission" date="2023-08" db="EMBL/GenBank/DDBJ databases">
        <authorList>
            <person name="Messyasz A."/>
            <person name="Mannisto M.K."/>
            <person name="Kerkhof L.J."/>
            <person name="Haggblom M."/>
        </authorList>
    </citation>
    <scope>NUCLEOTIDE SEQUENCE</scope>
    <source>
        <strain evidence="1">X5P6</strain>
    </source>
</reference>
<name>A0AAU7ZSE9_9BACT</name>
<gene>
    <name evidence="1" type="ORF">RBB77_02895</name>
</gene>
<proteinExistence type="predicted"/>
<dbReference type="KEGG" id="tpsc:RBB77_02895"/>
<protein>
    <submittedName>
        <fullName evidence="1">Uncharacterized protein</fullName>
    </submittedName>
</protein>
<reference evidence="1" key="2">
    <citation type="journal article" date="2024" name="Environ. Microbiol.">
        <title>Genome analysis and description of Tunturibacter gen. nov. expands the diversity of Terriglobia in tundra soils.</title>
        <authorList>
            <person name="Messyasz A."/>
            <person name="Mannisto M.K."/>
            <person name="Kerkhof L.J."/>
            <person name="Haggblom M.M."/>
        </authorList>
    </citation>
    <scope>NUCLEOTIDE SEQUENCE</scope>
    <source>
        <strain evidence="1">X5P6</strain>
    </source>
</reference>
<accession>A0AAU7ZSE9</accession>
<evidence type="ECO:0000313" key="1">
    <source>
        <dbReference type="EMBL" id="XCB33852.1"/>
    </source>
</evidence>